<dbReference type="RefSeq" id="XP_003031413.1">
    <property type="nucleotide sequence ID" value="XM_003031367.1"/>
</dbReference>
<dbReference type="InParanoid" id="D8Q7Y5"/>
<feature type="compositionally biased region" description="Acidic residues" evidence="2">
    <location>
        <begin position="287"/>
        <end position="296"/>
    </location>
</feature>
<dbReference type="eggNOG" id="ENOG502SE8V">
    <property type="taxonomic scope" value="Eukaryota"/>
</dbReference>
<evidence type="ECO:0000256" key="2">
    <source>
        <dbReference type="SAM" id="MobiDB-lite"/>
    </source>
</evidence>
<dbReference type="GeneID" id="9587614"/>
<reference evidence="3 4" key="1">
    <citation type="journal article" date="2010" name="Nat. Biotechnol.">
        <title>Genome sequence of the model mushroom Schizophyllum commune.</title>
        <authorList>
            <person name="Ohm R.A."/>
            <person name="de Jong J.F."/>
            <person name="Lugones L.G."/>
            <person name="Aerts A."/>
            <person name="Kothe E."/>
            <person name="Stajich J.E."/>
            <person name="de Vries R.P."/>
            <person name="Record E."/>
            <person name="Levasseur A."/>
            <person name="Baker S.E."/>
            <person name="Bartholomew K.A."/>
            <person name="Coutinho P.M."/>
            <person name="Erdmann S."/>
            <person name="Fowler T.J."/>
            <person name="Gathman A.C."/>
            <person name="Lombard V."/>
            <person name="Henrissat B."/>
            <person name="Knabe N."/>
            <person name="Kuees U."/>
            <person name="Lilly W.W."/>
            <person name="Lindquist E."/>
            <person name="Lucas S."/>
            <person name="Magnuson J.K."/>
            <person name="Piumi F."/>
            <person name="Raudaskoski M."/>
            <person name="Salamov A."/>
            <person name="Schmutz J."/>
            <person name="Schwarze F.W.M.R."/>
            <person name="vanKuyk P.A."/>
            <person name="Horton J.S."/>
            <person name="Grigoriev I.V."/>
            <person name="Woesten H.A.B."/>
        </authorList>
    </citation>
    <scope>NUCLEOTIDE SEQUENCE [LARGE SCALE GENOMIC DNA]</scope>
    <source>
        <strain evidence="4">H4-8 / FGSC 9210</strain>
    </source>
</reference>
<protein>
    <submittedName>
        <fullName evidence="3">Expressed protein</fullName>
    </submittedName>
</protein>
<evidence type="ECO:0000313" key="4">
    <source>
        <dbReference type="Proteomes" id="UP000007431"/>
    </source>
</evidence>
<evidence type="ECO:0000256" key="1">
    <source>
        <dbReference type="SAM" id="Coils"/>
    </source>
</evidence>
<evidence type="ECO:0000313" key="3">
    <source>
        <dbReference type="EMBL" id="EFI96510.1"/>
    </source>
</evidence>
<dbReference type="OrthoDB" id="3224257at2759"/>
<gene>
    <name evidence="3" type="ORF">SCHCODRAFT_82522</name>
</gene>
<proteinExistence type="predicted"/>
<dbReference type="EMBL" id="GL377307">
    <property type="protein sequence ID" value="EFI96510.1"/>
    <property type="molecule type" value="Genomic_DNA"/>
</dbReference>
<keyword evidence="4" id="KW-1185">Reference proteome</keyword>
<feature type="region of interest" description="Disordered" evidence="2">
    <location>
        <begin position="272"/>
        <end position="307"/>
    </location>
</feature>
<dbReference type="Proteomes" id="UP000007431">
    <property type="component" value="Unassembled WGS sequence"/>
</dbReference>
<dbReference type="AlphaFoldDB" id="D8Q7Y5"/>
<name>D8Q7Y5_SCHCM</name>
<keyword evidence="1" id="KW-0175">Coiled coil</keyword>
<dbReference type="OMA" id="DAEYFSA"/>
<dbReference type="HOGENOM" id="CLU_025747_0_0_1"/>
<dbReference type="VEuPathDB" id="FungiDB:SCHCODRAFT_02628634"/>
<sequence>MLLKLVPVAPQPTVLFSLSFQNIETRGVESIPPAWDNQLKSLLMDELEVPQGTHALDKAAGIPSLLDEVSLDIPSLTVSCRFLDGALEEWPLMERDCLERLDRVVADVSQSAEEAQREQRRAEIIKEIDAERLREQTQLDTPAQVRHKKHKSLLKSMFSSKKYHHLALPASASFPSILPPMKSAEQALEELDAASSGMSARALRRRARSTFVDVFRRYVLPELSSRFPPGGYYTWVTASMIRRAHARMDELIRLPEANVSYHRAHMPVPAAFASTSTPTSPAIALPSDDDDDETDTDGCSIRTPTGSEMPSWRQSYYSSISSCSSFASVIGEAQQRLGPQDREEYEAFSTLVRRLQHLLIEAQYRREQEEDELRAQEAVIEVRSRRRAWLNKQLVGSGMHDLGHSSPYQSSRLSQASWSAEDFEFEYEPAPLSTMRHLIYETDSEVDDEDEDARELELALDLKTHGISLRRRLDEGGGVEVRKPALPVDVALLRRMELGLEESLRGPVHIVGHDEWPVEGDY</sequence>
<organism evidence="4">
    <name type="scientific">Schizophyllum commune (strain H4-8 / FGSC 9210)</name>
    <name type="common">Split gill fungus</name>
    <dbReference type="NCBI Taxonomy" id="578458"/>
    <lineage>
        <taxon>Eukaryota</taxon>
        <taxon>Fungi</taxon>
        <taxon>Dikarya</taxon>
        <taxon>Basidiomycota</taxon>
        <taxon>Agaricomycotina</taxon>
        <taxon>Agaricomycetes</taxon>
        <taxon>Agaricomycetidae</taxon>
        <taxon>Agaricales</taxon>
        <taxon>Schizophyllaceae</taxon>
        <taxon>Schizophyllum</taxon>
    </lineage>
</organism>
<feature type="coiled-coil region" evidence="1">
    <location>
        <begin position="352"/>
        <end position="379"/>
    </location>
</feature>
<accession>D8Q7Y5</accession>
<dbReference type="KEGG" id="scm:SCHCO_02628634"/>